<organism evidence="2 3">
    <name type="scientific">Streblomastix strix</name>
    <dbReference type="NCBI Taxonomy" id="222440"/>
    <lineage>
        <taxon>Eukaryota</taxon>
        <taxon>Metamonada</taxon>
        <taxon>Preaxostyla</taxon>
        <taxon>Oxymonadida</taxon>
        <taxon>Streblomastigidae</taxon>
        <taxon>Streblomastix</taxon>
    </lineage>
</organism>
<dbReference type="PANTHER" id="PTHR33704">
    <property type="entry name" value="PROTEIN HEAT INTOLERANT 4-RELATED"/>
    <property type="match status" value="1"/>
</dbReference>
<feature type="region of interest" description="Disordered" evidence="1">
    <location>
        <begin position="295"/>
        <end position="331"/>
    </location>
</feature>
<dbReference type="PANTHER" id="PTHR33704:SF1">
    <property type="entry name" value="PROTEIN HEAT INTOLERANT 4-RELATED"/>
    <property type="match status" value="1"/>
</dbReference>
<evidence type="ECO:0000256" key="1">
    <source>
        <dbReference type="SAM" id="MobiDB-lite"/>
    </source>
</evidence>
<proteinExistence type="predicted"/>
<comment type="caution">
    <text evidence="2">The sequence shown here is derived from an EMBL/GenBank/DDBJ whole genome shotgun (WGS) entry which is preliminary data.</text>
</comment>
<feature type="compositionally biased region" description="Basic and acidic residues" evidence="1">
    <location>
        <begin position="296"/>
        <end position="311"/>
    </location>
</feature>
<gene>
    <name evidence="2" type="ORF">EZS28_012193</name>
</gene>
<feature type="non-terminal residue" evidence="2">
    <location>
        <position position="363"/>
    </location>
</feature>
<evidence type="ECO:0000313" key="2">
    <source>
        <dbReference type="EMBL" id="KAA6392283.1"/>
    </source>
</evidence>
<dbReference type="AlphaFoldDB" id="A0A5J4WC95"/>
<protein>
    <submittedName>
        <fullName evidence="2">Putative Myosin-H heavy chain</fullName>
    </submittedName>
</protein>
<dbReference type="GO" id="GO:1900034">
    <property type="term" value="P:regulation of cellular response to heat"/>
    <property type="evidence" value="ECO:0007669"/>
    <property type="project" value="InterPro"/>
</dbReference>
<name>A0A5J4WC95_9EUKA</name>
<sequence>MFKKAELVPAAEADRDPVWKQVALIGTELNILQRVEKSRWFFTHLERELDTGVLAEGTVWIFGSTEALTLPPNFSAIHLVPVIFAIKSDLQPIHEVRITSVQMNKEQALPLNALKLDWVPFVNPSGNPARAAKDLFLLTCNLRRAANKKLTEDKVNEYTYAVPYIYNPFKNKDEEEDTTCMIPVEVGGQIHPFEFDWKNGDRNQTIDDIISDNDLQENKREEIKNMRLESQKLLNSQMLKKNALTHLKVYKFYPSNWKGSTSPFINRFFGKADVVVQPLGIDHVTFPSAEIGTFADEDKDREVDKEKEAPKPRGRGGRRNNPALNEPDKTNDYIGEAELIFGKEKDKGIEKKKLLKKKIKRMK</sequence>
<dbReference type="Proteomes" id="UP000324800">
    <property type="component" value="Unassembled WGS sequence"/>
</dbReference>
<accession>A0A5J4WC95</accession>
<evidence type="ECO:0000313" key="3">
    <source>
        <dbReference type="Proteomes" id="UP000324800"/>
    </source>
</evidence>
<dbReference type="EMBL" id="SNRW01002596">
    <property type="protein sequence ID" value="KAA6392283.1"/>
    <property type="molecule type" value="Genomic_DNA"/>
</dbReference>
<dbReference type="OrthoDB" id="20554at2759"/>
<dbReference type="InterPro" id="IPR039313">
    <property type="entry name" value="HIT4"/>
</dbReference>
<reference evidence="2 3" key="1">
    <citation type="submission" date="2019-03" db="EMBL/GenBank/DDBJ databases">
        <title>Single cell metagenomics reveals metabolic interactions within the superorganism composed of flagellate Streblomastix strix and complex community of Bacteroidetes bacteria on its surface.</title>
        <authorList>
            <person name="Treitli S.C."/>
            <person name="Kolisko M."/>
            <person name="Husnik F."/>
            <person name="Keeling P."/>
            <person name="Hampl V."/>
        </authorList>
    </citation>
    <scope>NUCLEOTIDE SEQUENCE [LARGE SCALE GENOMIC DNA]</scope>
    <source>
        <strain evidence="2">ST1C</strain>
    </source>
</reference>